<proteinExistence type="predicted"/>
<accession>A0A4U0VKC5</accession>
<evidence type="ECO:0000256" key="1">
    <source>
        <dbReference type="SAM" id="MobiDB-lite"/>
    </source>
</evidence>
<dbReference type="AlphaFoldDB" id="A0A4U0VKC5"/>
<name>A0A4U0VKC5_9PEZI</name>
<organism evidence="2 3">
    <name type="scientific">Friedmanniomyces endolithicus</name>
    <dbReference type="NCBI Taxonomy" id="329885"/>
    <lineage>
        <taxon>Eukaryota</taxon>
        <taxon>Fungi</taxon>
        <taxon>Dikarya</taxon>
        <taxon>Ascomycota</taxon>
        <taxon>Pezizomycotina</taxon>
        <taxon>Dothideomycetes</taxon>
        <taxon>Dothideomycetidae</taxon>
        <taxon>Mycosphaerellales</taxon>
        <taxon>Teratosphaeriaceae</taxon>
        <taxon>Friedmanniomyces</taxon>
    </lineage>
</organism>
<evidence type="ECO:0000313" key="2">
    <source>
        <dbReference type="EMBL" id="TKA48876.1"/>
    </source>
</evidence>
<dbReference type="Proteomes" id="UP000310066">
    <property type="component" value="Unassembled WGS sequence"/>
</dbReference>
<feature type="region of interest" description="Disordered" evidence="1">
    <location>
        <begin position="1"/>
        <end position="81"/>
    </location>
</feature>
<gene>
    <name evidence="2" type="ORF">B0A54_00952</name>
</gene>
<feature type="compositionally biased region" description="Basic residues" evidence="1">
    <location>
        <begin position="1"/>
        <end position="11"/>
    </location>
</feature>
<dbReference type="EMBL" id="NAJP01000002">
    <property type="protein sequence ID" value="TKA48876.1"/>
    <property type="molecule type" value="Genomic_DNA"/>
</dbReference>
<comment type="caution">
    <text evidence="2">The sequence shown here is derived from an EMBL/GenBank/DDBJ whole genome shotgun (WGS) entry which is preliminary data.</text>
</comment>
<sequence length="102" mass="10948">MPPSHRLRYRTHGSDTDNPTFSSPSYPHPGPGPADSEPGDLTPSIIATGELDTLWPTWPCAGTQTPSEDSDSHKEPCTGRESVMTDELLRCGGVVEGKLSSR</sequence>
<evidence type="ECO:0000313" key="3">
    <source>
        <dbReference type="Proteomes" id="UP000310066"/>
    </source>
</evidence>
<protein>
    <submittedName>
        <fullName evidence="2">Uncharacterized protein</fullName>
    </submittedName>
</protein>
<reference evidence="2 3" key="1">
    <citation type="submission" date="2017-03" db="EMBL/GenBank/DDBJ databases">
        <title>Genomes of endolithic fungi from Antarctica.</title>
        <authorList>
            <person name="Coleine C."/>
            <person name="Masonjones S."/>
            <person name="Stajich J.E."/>
        </authorList>
    </citation>
    <scope>NUCLEOTIDE SEQUENCE [LARGE SCALE GENOMIC DNA]</scope>
    <source>
        <strain evidence="2 3">CCFEE 5311</strain>
    </source>
</reference>